<comment type="caution">
    <text evidence="12">The sequence shown here is derived from an EMBL/GenBank/DDBJ whole genome shotgun (WGS) entry which is preliminary data.</text>
</comment>
<keyword evidence="3" id="KW-0479">Metal-binding</keyword>
<sequence>MPIGPVPNQNHHHGPRRRPERKQLLHFFFNSITTVAVVFISIFFFGFNVTIFFMSNTRRHNISDRSLPTPRVIVPAVRYRALDFPMMLDCAICLDSFREGDEYRNLRICKHLFHSKCVDRWIEKNPSCPVCRTRVDL</sequence>
<evidence type="ECO:0000259" key="11">
    <source>
        <dbReference type="PROSITE" id="PS50089"/>
    </source>
</evidence>
<name>A0ABD3BL07_9LAMI</name>
<evidence type="ECO:0000256" key="9">
    <source>
        <dbReference type="PROSITE-ProRule" id="PRU00175"/>
    </source>
</evidence>
<protein>
    <recommendedName>
        <fullName evidence="11">RING-type domain-containing protein</fullName>
    </recommendedName>
</protein>
<reference evidence="13" key="1">
    <citation type="journal article" date="2024" name="IScience">
        <title>Strigolactones Initiate the Formation of Haustorium-like Structures in Castilleja.</title>
        <authorList>
            <person name="Buerger M."/>
            <person name="Peterson D."/>
            <person name="Chory J."/>
        </authorList>
    </citation>
    <scope>NUCLEOTIDE SEQUENCE [LARGE SCALE GENOMIC DNA]</scope>
</reference>
<proteinExistence type="inferred from homology"/>
<dbReference type="GO" id="GO:0016020">
    <property type="term" value="C:membrane"/>
    <property type="evidence" value="ECO:0007669"/>
    <property type="project" value="UniProtKB-SubCell"/>
</dbReference>
<evidence type="ECO:0000256" key="5">
    <source>
        <dbReference type="ARBA" id="ARBA00022833"/>
    </source>
</evidence>
<evidence type="ECO:0000313" key="13">
    <source>
        <dbReference type="Proteomes" id="UP001632038"/>
    </source>
</evidence>
<dbReference type="PROSITE" id="PS50089">
    <property type="entry name" value="ZF_RING_2"/>
    <property type="match status" value="1"/>
</dbReference>
<accession>A0ABD3BL07</accession>
<feature type="domain" description="RING-type" evidence="11">
    <location>
        <begin position="90"/>
        <end position="132"/>
    </location>
</feature>
<evidence type="ECO:0000256" key="6">
    <source>
        <dbReference type="ARBA" id="ARBA00022989"/>
    </source>
</evidence>
<comment type="similarity">
    <text evidence="8">Belongs to the RING-type zinc finger family. ATL subfamily.</text>
</comment>
<evidence type="ECO:0000256" key="10">
    <source>
        <dbReference type="SAM" id="Phobius"/>
    </source>
</evidence>
<dbReference type="PANTHER" id="PTHR46539:SF9">
    <property type="entry name" value="RING-H2 FINGER PROTEIN ATL56"/>
    <property type="match status" value="1"/>
</dbReference>
<dbReference type="EMBL" id="JAVIJP010000081">
    <property type="protein sequence ID" value="KAL3617982.1"/>
    <property type="molecule type" value="Genomic_DNA"/>
</dbReference>
<dbReference type="InterPro" id="IPR013083">
    <property type="entry name" value="Znf_RING/FYVE/PHD"/>
</dbReference>
<dbReference type="CDD" id="cd16454">
    <property type="entry name" value="RING-H2_PA-TM-RING"/>
    <property type="match status" value="1"/>
</dbReference>
<dbReference type="InterPro" id="IPR001841">
    <property type="entry name" value="Znf_RING"/>
</dbReference>
<dbReference type="GO" id="GO:0008270">
    <property type="term" value="F:zinc ion binding"/>
    <property type="evidence" value="ECO:0007669"/>
    <property type="project" value="UniProtKB-KW"/>
</dbReference>
<comment type="subcellular location">
    <subcellularLocation>
        <location evidence="1">Membrane</location>
    </subcellularLocation>
</comment>
<dbReference type="Pfam" id="PF13639">
    <property type="entry name" value="zf-RING_2"/>
    <property type="match status" value="1"/>
</dbReference>
<keyword evidence="13" id="KW-1185">Reference proteome</keyword>
<evidence type="ECO:0000256" key="8">
    <source>
        <dbReference type="ARBA" id="ARBA00024209"/>
    </source>
</evidence>
<evidence type="ECO:0000256" key="4">
    <source>
        <dbReference type="ARBA" id="ARBA00022771"/>
    </source>
</evidence>
<evidence type="ECO:0000256" key="3">
    <source>
        <dbReference type="ARBA" id="ARBA00022723"/>
    </source>
</evidence>
<dbReference type="PANTHER" id="PTHR46539">
    <property type="entry name" value="E3 UBIQUITIN-PROTEIN LIGASE ATL42"/>
    <property type="match status" value="1"/>
</dbReference>
<evidence type="ECO:0000256" key="1">
    <source>
        <dbReference type="ARBA" id="ARBA00004370"/>
    </source>
</evidence>
<evidence type="ECO:0000313" key="12">
    <source>
        <dbReference type="EMBL" id="KAL3617982.1"/>
    </source>
</evidence>
<dbReference type="Proteomes" id="UP001632038">
    <property type="component" value="Unassembled WGS sequence"/>
</dbReference>
<keyword evidence="7 10" id="KW-0472">Membrane</keyword>
<gene>
    <name evidence="12" type="ORF">CASFOL_038303</name>
</gene>
<keyword evidence="6 10" id="KW-1133">Transmembrane helix</keyword>
<dbReference type="SMART" id="SM00184">
    <property type="entry name" value="RING"/>
    <property type="match status" value="1"/>
</dbReference>
<dbReference type="AlphaFoldDB" id="A0ABD3BL07"/>
<keyword evidence="5" id="KW-0862">Zinc</keyword>
<keyword evidence="2 10" id="KW-0812">Transmembrane</keyword>
<evidence type="ECO:0000256" key="2">
    <source>
        <dbReference type="ARBA" id="ARBA00022692"/>
    </source>
</evidence>
<dbReference type="SUPFAM" id="SSF57850">
    <property type="entry name" value="RING/U-box"/>
    <property type="match status" value="1"/>
</dbReference>
<evidence type="ECO:0000256" key="7">
    <source>
        <dbReference type="ARBA" id="ARBA00023136"/>
    </source>
</evidence>
<feature type="transmembrane region" description="Helical" evidence="10">
    <location>
        <begin position="27"/>
        <end position="53"/>
    </location>
</feature>
<dbReference type="Gene3D" id="3.30.40.10">
    <property type="entry name" value="Zinc/RING finger domain, C3HC4 (zinc finger)"/>
    <property type="match status" value="1"/>
</dbReference>
<keyword evidence="4 9" id="KW-0863">Zinc-finger</keyword>
<organism evidence="12 13">
    <name type="scientific">Castilleja foliolosa</name>
    <dbReference type="NCBI Taxonomy" id="1961234"/>
    <lineage>
        <taxon>Eukaryota</taxon>
        <taxon>Viridiplantae</taxon>
        <taxon>Streptophyta</taxon>
        <taxon>Embryophyta</taxon>
        <taxon>Tracheophyta</taxon>
        <taxon>Spermatophyta</taxon>
        <taxon>Magnoliopsida</taxon>
        <taxon>eudicotyledons</taxon>
        <taxon>Gunneridae</taxon>
        <taxon>Pentapetalae</taxon>
        <taxon>asterids</taxon>
        <taxon>lamiids</taxon>
        <taxon>Lamiales</taxon>
        <taxon>Orobanchaceae</taxon>
        <taxon>Pedicularideae</taxon>
        <taxon>Castillejinae</taxon>
        <taxon>Castilleja</taxon>
    </lineage>
</organism>